<reference evidence="8" key="1">
    <citation type="submission" date="2015-05" db="UniProtKB">
        <authorList>
            <consortium name="EnsemblMetazoa"/>
        </authorList>
    </citation>
    <scope>IDENTIFICATION</scope>
</reference>
<evidence type="ECO:0008006" key="10">
    <source>
        <dbReference type="Google" id="ProtNLM"/>
    </source>
</evidence>
<dbReference type="InterPro" id="IPR029314">
    <property type="entry name" value="FANCI_S4"/>
</dbReference>
<evidence type="ECO:0000259" key="7">
    <source>
        <dbReference type="Pfam" id="PF14680"/>
    </source>
</evidence>
<name>T1HAE3_RHOPR</name>
<dbReference type="Proteomes" id="UP000015103">
    <property type="component" value="Unassembled WGS sequence"/>
</dbReference>
<sequence length="1293" mass="146762">MDIIIKKLVNPSINKKNEEEIHTFQKFFEQINIDQIENIIKETITTSEGPQIVKNIFQGLSMNASSQKKRIHVRLVKTQWKDLLPKILTLLGQKEEIDHYGSDISGENYKKQVIVALCQAKWHSEILPSLAAMFIHIPMIEEEHSKIVSKLCSGLEKLEPNAVPPLVHQLLRLTRNQGTVTLLLALKKYYNERIYKLNDSIGMLDDISHGSSRDEIEDVEVCKNEIIESERMVLYHIRVMEKSCSGWAELIKVAKSCTSAPQVILNPFFLAILLIVSNVPSYQLEIMTLLKNTIKNISLEEEKLEESEWMRKLLSTKCDVDTVLIKLIRSKACEEEGVIDGLLSLSITLLMPLPFKYSEFVVKRVARYGRLIAVNLAVKHVIVTGTVLNAIVKNIIVNPHCMQYSECLCELCDSCPMLVNDYPDVIKRLLEMLPLLPETAAFRVTAALISLIRISQKLRDNLIMTLRQSLFIHDPSTRRMVVSGFLQLLKRLKIKGIANSLSQNSFQAYTCPSVFTQTCLEIHSQASNPVNSGNNEGICLEVINVLKSCFTQQLPVKITLYSALNRALIRNPDLCIPTADIFLEHLGDYYEVDEDVVPPLNFHKAIVIQQSEVVVTEPLGHLLFVVQQIIVTSERINCDVDDENHHANSTKLHKLMESLVDRFTKCQNKHLDLDEEFDGSPEAKWREERLRQCLIVYQALMAYLLSIWDETKTVEDVEKLLSLFRTHSSFVEFAKNKKDEGDKKKAGSKDTTIIPGKKCSFSFPETVLDFEAIIRILTLLMGEVDWCLEDVAAVLKNKKCFRRYAFQCALEVLLKTKSQLNTYKPKSLFGNLKILGKLIVDKCMKCFDEAIQFDANSSITMVEIFNEILKIIFSKFNKHLSSFLAEICDVVESEGLNTQLNVIADIYLNILNKILDGSAEDDGDDDPKFKRLLTVLVNGLETISLELPIEGTCISKVTKWLTDLAQTRNITVLPVVKTLVSLLLKLHTRCNSNSPLCDNLALQLCELFRSINDVEIERSPINFELVNATTKATIFSLLCSNLNERLDAVDWVIVRMKSEADMIKYAYATPTSPNSRKGRLKYKEKDVVIELGLVVSASQWMCTAAVPKSCAESVCKLLYHVYLTLTTFTKYFFTRSSPVYQEARFGKLVKLAASHLSTQLADFLLHIETLDNDEERVKKNVSAKAIRHAKKQSVYIPKLVAQLEIFTRHVTQLSVKFKDTTLVSEMKLTTIRDFRLNAKKVEEVMKRTHESSTDEESEDLNTTSSSVPPMSQNNKTGSQSSVKNSQKRKKTQL</sequence>
<accession>T1HAE3</accession>
<dbReference type="Pfam" id="PF14679">
    <property type="entry name" value="FANCI_HD1"/>
    <property type="match status" value="1"/>
</dbReference>
<dbReference type="InterPro" id="IPR029312">
    <property type="entry name" value="FANCI_HD2"/>
</dbReference>
<feature type="region of interest" description="Disordered" evidence="1">
    <location>
        <begin position="1245"/>
        <end position="1293"/>
    </location>
</feature>
<dbReference type="EMBL" id="ACPB03020499">
    <property type="status" value="NOT_ANNOTATED_CDS"/>
    <property type="molecule type" value="Genomic_DNA"/>
</dbReference>
<organism evidence="8 9">
    <name type="scientific">Rhodnius prolixus</name>
    <name type="common">Triatomid bug</name>
    <dbReference type="NCBI Taxonomy" id="13249"/>
    <lineage>
        <taxon>Eukaryota</taxon>
        <taxon>Metazoa</taxon>
        <taxon>Ecdysozoa</taxon>
        <taxon>Arthropoda</taxon>
        <taxon>Hexapoda</taxon>
        <taxon>Insecta</taxon>
        <taxon>Pterygota</taxon>
        <taxon>Neoptera</taxon>
        <taxon>Paraneoptera</taxon>
        <taxon>Hemiptera</taxon>
        <taxon>Heteroptera</taxon>
        <taxon>Panheteroptera</taxon>
        <taxon>Cimicomorpha</taxon>
        <taxon>Reduviidae</taxon>
        <taxon>Triatominae</taxon>
        <taxon>Rhodnius</taxon>
    </lineage>
</organism>
<dbReference type="OMA" id="QSMRMMN"/>
<evidence type="ECO:0000259" key="3">
    <source>
        <dbReference type="Pfam" id="PF14676"/>
    </source>
</evidence>
<protein>
    <recommendedName>
        <fullName evidence="10">Fanconi anemia group I protein</fullName>
    </recommendedName>
</protein>
<dbReference type="PANTHER" id="PTHR21818:SF0">
    <property type="entry name" value="FANCONI ANEMIA GROUP I PROTEIN"/>
    <property type="match status" value="1"/>
</dbReference>
<feature type="domain" description="FANCI solenoid 3" evidence="4">
    <location>
        <begin position="767"/>
        <end position="983"/>
    </location>
</feature>
<feature type="domain" description="FANCI solenoid 2" evidence="3">
    <location>
        <begin position="338"/>
        <end position="486"/>
    </location>
</feature>
<proteinExistence type="predicted"/>
<evidence type="ECO:0000259" key="4">
    <source>
        <dbReference type="Pfam" id="PF14677"/>
    </source>
</evidence>
<dbReference type="VEuPathDB" id="VectorBase:RPRC000998"/>
<dbReference type="Pfam" id="PF14677">
    <property type="entry name" value="FANCI_S3"/>
    <property type="match status" value="1"/>
</dbReference>
<dbReference type="InterPro" id="IPR029308">
    <property type="entry name" value="FANCI_S1"/>
</dbReference>
<dbReference type="FunCoup" id="T1HAE3">
    <property type="interactions" value="648"/>
</dbReference>
<evidence type="ECO:0000256" key="1">
    <source>
        <dbReference type="SAM" id="MobiDB-lite"/>
    </source>
</evidence>
<dbReference type="InterPro" id="IPR029315">
    <property type="entry name" value="FANCI_S2"/>
</dbReference>
<dbReference type="InterPro" id="IPR029313">
    <property type="entry name" value="FANCI_S3"/>
</dbReference>
<dbReference type="Pfam" id="PF14678">
    <property type="entry name" value="FANCI_S4"/>
    <property type="match status" value="1"/>
</dbReference>
<evidence type="ECO:0000259" key="6">
    <source>
        <dbReference type="Pfam" id="PF14679"/>
    </source>
</evidence>
<dbReference type="Pfam" id="PF14676">
    <property type="entry name" value="FANCI_S2"/>
    <property type="match status" value="1"/>
</dbReference>
<feature type="domain" description="FANCI solenoid 4" evidence="5">
    <location>
        <begin position="997"/>
        <end position="1243"/>
    </location>
</feature>
<dbReference type="GO" id="GO:0006281">
    <property type="term" value="P:DNA repair"/>
    <property type="evidence" value="ECO:0007669"/>
    <property type="project" value="InterPro"/>
</dbReference>
<feature type="domain" description="FANCI helical" evidence="6">
    <location>
        <begin position="246"/>
        <end position="329"/>
    </location>
</feature>
<dbReference type="InterPro" id="IPR026171">
    <property type="entry name" value="FANCI"/>
</dbReference>
<dbReference type="eggNOG" id="KOG4553">
    <property type="taxonomic scope" value="Eukaryota"/>
</dbReference>
<keyword evidence="9" id="KW-1185">Reference proteome</keyword>
<feature type="compositionally biased region" description="Polar residues" evidence="1">
    <location>
        <begin position="1267"/>
        <end position="1284"/>
    </location>
</feature>
<dbReference type="InterPro" id="IPR029310">
    <property type="entry name" value="FANCI_HD1"/>
</dbReference>
<feature type="domain" description="FANCI helical" evidence="7">
    <location>
        <begin position="507"/>
        <end position="735"/>
    </location>
</feature>
<dbReference type="PANTHER" id="PTHR21818">
    <property type="entry name" value="BC025462 PROTEIN"/>
    <property type="match status" value="1"/>
</dbReference>
<evidence type="ECO:0000259" key="5">
    <source>
        <dbReference type="Pfam" id="PF14678"/>
    </source>
</evidence>
<dbReference type="STRING" id="13249.T1HAE3"/>
<dbReference type="EnsemblMetazoa" id="RPRC000998-RA">
    <property type="protein sequence ID" value="RPRC000998-PA"/>
    <property type="gene ID" value="RPRC000998"/>
</dbReference>
<evidence type="ECO:0000313" key="8">
    <source>
        <dbReference type="EnsemblMetazoa" id="RPRC000998-PA"/>
    </source>
</evidence>
<feature type="domain" description="FANCI solenoid 1" evidence="2">
    <location>
        <begin position="75"/>
        <end position="238"/>
    </location>
</feature>
<evidence type="ECO:0000259" key="2">
    <source>
        <dbReference type="Pfam" id="PF14675"/>
    </source>
</evidence>
<dbReference type="HOGENOM" id="CLU_004843_1_0_1"/>
<dbReference type="Pfam" id="PF14675">
    <property type="entry name" value="FANCI_S1"/>
    <property type="match status" value="1"/>
</dbReference>
<evidence type="ECO:0000313" key="9">
    <source>
        <dbReference type="Proteomes" id="UP000015103"/>
    </source>
</evidence>
<dbReference type="InParanoid" id="T1HAE3"/>
<dbReference type="Pfam" id="PF14680">
    <property type="entry name" value="FANCI_HD2"/>
    <property type="match status" value="1"/>
</dbReference>
<dbReference type="GO" id="GO:0070182">
    <property type="term" value="F:DNA polymerase binding"/>
    <property type="evidence" value="ECO:0007669"/>
    <property type="project" value="TreeGrafter"/>
</dbReference>